<evidence type="ECO:0000256" key="8">
    <source>
        <dbReference type="ARBA" id="ARBA00022967"/>
    </source>
</evidence>
<dbReference type="GO" id="GO:0016020">
    <property type="term" value="C:membrane"/>
    <property type="evidence" value="ECO:0007669"/>
    <property type="project" value="UniProtKB-SubCell"/>
</dbReference>
<keyword evidence="8" id="KW-1278">Translocase</keyword>
<dbReference type="Gene3D" id="2.70.150.10">
    <property type="entry name" value="Calcium-transporting ATPase, cytoplasmic transduction domain A"/>
    <property type="match status" value="1"/>
</dbReference>
<keyword evidence="6" id="KW-0067">ATP-binding</keyword>
<dbReference type="GO" id="GO:0140358">
    <property type="term" value="F:P-type transmembrane transporter activity"/>
    <property type="evidence" value="ECO:0007669"/>
    <property type="project" value="InterPro"/>
</dbReference>
<dbReference type="NCBIfam" id="TIGR01657">
    <property type="entry name" value="P-ATPase-V"/>
    <property type="match status" value="1"/>
</dbReference>
<evidence type="ECO:0000313" key="15">
    <source>
        <dbReference type="Proteomes" id="UP001150569"/>
    </source>
</evidence>
<dbReference type="InterPro" id="IPR023298">
    <property type="entry name" value="ATPase_P-typ_TM_dom_sf"/>
</dbReference>
<keyword evidence="3 11" id="KW-0812">Transmembrane</keyword>
<evidence type="ECO:0000256" key="5">
    <source>
        <dbReference type="ARBA" id="ARBA00022741"/>
    </source>
</evidence>
<evidence type="ECO:0000256" key="1">
    <source>
        <dbReference type="ARBA" id="ARBA00004141"/>
    </source>
</evidence>
<feature type="signal peptide" evidence="12">
    <location>
        <begin position="1"/>
        <end position="18"/>
    </location>
</feature>
<evidence type="ECO:0000256" key="6">
    <source>
        <dbReference type="ARBA" id="ARBA00022840"/>
    </source>
</evidence>
<dbReference type="InterPro" id="IPR036412">
    <property type="entry name" value="HAD-like_sf"/>
</dbReference>
<keyword evidence="10 11" id="KW-0472">Membrane</keyword>
<dbReference type="PRINTS" id="PR00119">
    <property type="entry name" value="CATATPASE"/>
</dbReference>
<dbReference type="Proteomes" id="UP001150569">
    <property type="component" value="Unassembled WGS sequence"/>
</dbReference>
<dbReference type="EMBL" id="JANBPT010000097">
    <property type="protein sequence ID" value="KAJ1927905.1"/>
    <property type="molecule type" value="Genomic_DNA"/>
</dbReference>
<keyword evidence="15" id="KW-1185">Reference proteome</keyword>
<dbReference type="SUPFAM" id="SSF81660">
    <property type="entry name" value="Metal cation-transporting ATPase, ATP-binding domain N"/>
    <property type="match status" value="1"/>
</dbReference>
<feature type="transmembrane region" description="Helical" evidence="11">
    <location>
        <begin position="168"/>
        <end position="189"/>
    </location>
</feature>
<dbReference type="InterPro" id="IPR023299">
    <property type="entry name" value="ATPase_P-typ_cyto_dom_N"/>
</dbReference>
<feature type="transmembrane region" description="Helical" evidence="11">
    <location>
        <begin position="1287"/>
        <end position="1305"/>
    </location>
</feature>
<dbReference type="GO" id="GO:0046872">
    <property type="term" value="F:metal ion binding"/>
    <property type="evidence" value="ECO:0007669"/>
    <property type="project" value="UniProtKB-KW"/>
</dbReference>
<keyword evidence="7" id="KW-0460">Magnesium</keyword>
<evidence type="ECO:0000256" key="12">
    <source>
        <dbReference type="SAM" id="SignalP"/>
    </source>
</evidence>
<sequence length="1427" mass="158304">MVHLRTWLTLVALGTVAATPVFHKVNDKQLNGETCPLIDKSGQACPLLCVRNTDLCPPSLRTACPTGQSLCGDGTCQRSCDNILNQCNCGADTYPFGAPLVPCRAAPDVDIPRFDPMNTTALINEACTRAVDVKLTDFGTWGDDHPVGIWANCPKKGVSRSYTFDEPFWLVLWAVWGAEAFLLATWALYKWFSERNVTIVASSNCSDVTDEKSSYRKVEVTETSAEDDFDLKGFRNHVYGTLAFYSVSFVSVAWIVLLAVLTTDYYGKLTGIPGSIAKGDMSLLGRTFIVIWYLTVVWFILCNVYLARMRNLFRVRCLPHQGDVVQAERRLDPMVMLDDPSRILAIVRRIETTVRSRLGWDVMVTTCPIKRTAKGRQYFSYQCTLFVYDEGRGRFSPFDIQLGSAHSTLIGLNGGLSNQEAEYRTELLGPNFISVEVPSLLGALAQEFTGFFYLYQIMILWLFYYLAYYQVGLVDTGVVLISALVKVVIRIKSERRLKAMAEHEDQVEVLRDGRWTLLSTANLVPGDVFQVNKGITVPCDAIILTGNIVADESSLTGEPLPIRKFPIRDDGGHYDHSGQGKINTLFAGTTISQATPLEDHRRVTALVYRTGTATDKGQLVRNILFPSPITFIFNEQLKVVILVLLCYGLFLFVMALWMMNDDFVASWFYGMFCISQILSPLLPAALVVGQSMAANRLRTKSIFCVDLPRIVIAGKVQIFCFDKTGTLTKEGLEFYGAQAVTAVENGSMNLGRSTAAATYPLEGTDQSDAQTDYPAAPVFTAADMSEDTDPSRIVPTFAKRHPTYPTIPALMRMGIASAHTVTDVEGQLIGNPVDIEMFRSTKWVISAPESPEYLDTLRPTEAPMDSALHVVKRFEFIHARMSMAVAVLDSATGHVHIFVKGSFEKLKELAHPTSIPADYDEVTSGLAQEGCYVLSMAHRDLGPVDLESVRRADREDLERGANFIGLILFKNNLKPDTADAIAELKDGNTRTTMITGDTALTGVYIARACGMSPAGDRILLADVDKATGRLTWVDVDTKDTVDVNTALTKQTPDRGCELAVTGKAFGHLVANETIREYLLDIRIFARMTPQDKIDCVRLHMERGITAMCGDGGNDCGALRAAHVGIALSEAEASIVSPFSTSVRSIQSCVELIRQGRAAIATSLADYKYLILYGQIMACLKLVGFYFSTQISQPLWILIDAFITVGLAVAVTLSGPATRLCASRPTARLLGPQTLASAIGQIVINWLFVVGGFLMLFNQSWFRCHEFDSRLVDLSKWWLLADNYESETLAFMVLFQFINAAAVFNFGHLFRQSWWRNYTLVAIWATLLGIVSYVELADPNWLGCTFRLNCGTPDALVKIGYARPGFEVEEYNNELGHNVLPHHFRFKLWGYSIANMVVVAIWEYFVVLGPVRNWAKQKHPLPRLQCKQ</sequence>
<gene>
    <name evidence="14" type="ORF">IWQ60_002550</name>
</gene>
<feature type="transmembrane region" description="Helical" evidence="11">
    <location>
        <begin position="242"/>
        <end position="263"/>
    </location>
</feature>
<evidence type="ECO:0000256" key="2">
    <source>
        <dbReference type="ARBA" id="ARBA00006000"/>
    </source>
</evidence>
<dbReference type="PROSITE" id="PS01229">
    <property type="entry name" value="COF_2"/>
    <property type="match status" value="1"/>
</dbReference>
<reference evidence="14" key="1">
    <citation type="submission" date="2022-07" db="EMBL/GenBank/DDBJ databases">
        <title>Phylogenomic reconstructions and comparative analyses of Kickxellomycotina fungi.</title>
        <authorList>
            <person name="Reynolds N.K."/>
            <person name="Stajich J.E."/>
            <person name="Barry K."/>
            <person name="Grigoriev I.V."/>
            <person name="Crous P."/>
            <person name="Smith M.E."/>
        </authorList>
    </citation>
    <scope>NUCLEOTIDE SEQUENCE</scope>
    <source>
        <strain evidence="14">RSA 861</strain>
    </source>
</reference>
<evidence type="ECO:0000256" key="11">
    <source>
        <dbReference type="SAM" id="Phobius"/>
    </source>
</evidence>
<dbReference type="SFLD" id="SFLDS00003">
    <property type="entry name" value="Haloacid_Dehalogenase"/>
    <property type="match status" value="1"/>
</dbReference>
<dbReference type="InterPro" id="IPR059000">
    <property type="entry name" value="ATPase_P-type_domA"/>
</dbReference>
<evidence type="ECO:0000256" key="10">
    <source>
        <dbReference type="ARBA" id="ARBA00023136"/>
    </source>
</evidence>
<dbReference type="InterPro" id="IPR006544">
    <property type="entry name" value="P-type_TPase_V"/>
</dbReference>
<dbReference type="SUPFAM" id="SSF81653">
    <property type="entry name" value="Calcium ATPase, transduction domain A"/>
    <property type="match status" value="1"/>
</dbReference>
<dbReference type="OrthoDB" id="48943at2759"/>
<feature type="transmembrane region" description="Helical" evidence="11">
    <location>
        <begin position="1194"/>
        <end position="1213"/>
    </location>
</feature>
<keyword evidence="5" id="KW-0547">Nucleotide-binding</keyword>
<dbReference type="Gene3D" id="3.40.50.1000">
    <property type="entry name" value="HAD superfamily/HAD-like"/>
    <property type="match status" value="2"/>
</dbReference>
<dbReference type="InterPro" id="IPR008250">
    <property type="entry name" value="ATPase_P-typ_transduc_dom_A_sf"/>
</dbReference>
<dbReference type="GO" id="GO:0019829">
    <property type="term" value="F:ATPase-coupled monoatomic cation transmembrane transporter activity"/>
    <property type="evidence" value="ECO:0007669"/>
    <property type="project" value="TreeGrafter"/>
</dbReference>
<feature type="transmembrane region" description="Helical" evidence="11">
    <location>
        <begin position="1169"/>
        <end position="1188"/>
    </location>
</feature>
<name>A0A9W8DVL6_9FUNG</name>
<keyword evidence="12" id="KW-0732">Signal</keyword>
<dbReference type="SFLD" id="SFLDG00002">
    <property type="entry name" value="C1.7:_P-type_atpase_like"/>
    <property type="match status" value="1"/>
</dbReference>
<feature type="transmembrane region" description="Helical" evidence="11">
    <location>
        <begin position="639"/>
        <end position="659"/>
    </location>
</feature>
<protein>
    <recommendedName>
        <fullName evidence="13">P-type ATPase A domain-containing protein</fullName>
    </recommendedName>
</protein>
<dbReference type="PANTHER" id="PTHR45630">
    <property type="entry name" value="CATION-TRANSPORTING ATPASE-RELATED"/>
    <property type="match status" value="1"/>
</dbReference>
<feature type="chain" id="PRO_5040930538" description="P-type ATPase A domain-containing protein" evidence="12">
    <location>
        <begin position="19"/>
        <end position="1427"/>
    </location>
</feature>
<dbReference type="Pfam" id="PF00122">
    <property type="entry name" value="E1-E2_ATPase"/>
    <property type="match status" value="1"/>
</dbReference>
<evidence type="ECO:0000256" key="4">
    <source>
        <dbReference type="ARBA" id="ARBA00022723"/>
    </source>
</evidence>
<dbReference type="InterPro" id="IPR001757">
    <property type="entry name" value="P_typ_ATPase"/>
</dbReference>
<feature type="transmembrane region" description="Helical" evidence="11">
    <location>
        <begin position="472"/>
        <end position="489"/>
    </location>
</feature>
<dbReference type="Gene3D" id="1.20.1110.10">
    <property type="entry name" value="Calcium-transporting ATPase, transmembrane domain"/>
    <property type="match status" value="1"/>
</dbReference>
<dbReference type="GO" id="GO:0016887">
    <property type="term" value="F:ATP hydrolysis activity"/>
    <property type="evidence" value="ECO:0007669"/>
    <property type="project" value="InterPro"/>
</dbReference>
<comment type="similarity">
    <text evidence="2">Belongs to the cation transport ATPase (P-type) (TC 3.A.3) family. Type V subfamily.</text>
</comment>
<dbReference type="InterPro" id="IPR018303">
    <property type="entry name" value="ATPase_P-typ_P_site"/>
</dbReference>
<dbReference type="SUPFAM" id="SSF81665">
    <property type="entry name" value="Calcium ATPase, transmembrane domain M"/>
    <property type="match status" value="1"/>
</dbReference>
<dbReference type="PROSITE" id="PS00154">
    <property type="entry name" value="ATPASE_E1_E2"/>
    <property type="match status" value="1"/>
</dbReference>
<keyword evidence="4" id="KW-0479">Metal-binding</keyword>
<feature type="transmembrane region" description="Helical" evidence="11">
    <location>
        <begin position="1387"/>
        <end position="1407"/>
    </location>
</feature>
<comment type="subcellular location">
    <subcellularLocation>
        <location evidence="1">Membrane</location>
        <topology evidence="1">Multi-pass membrane protein</topology>
    </subcellularLocation>
</comment>
<evidence type="ECO:0000256" key="7">
    <source>
        <dbReference type="ARBA" id="ARBA00022842"/>
    </source>
</evidence>
<evidence type="ECO:0000313" key="14">
    <source>
        <dbReference type="EMBL" id="KAJ1927905.1"/>
    </source>
</evidence>
<dbReference type="InterPro" id="IPR023214">
    <property type="entry name" value="HAD_sf"/>
</dbReference>
<dbReference type="SFLD" id="SFLDF00027">
    <property type="entry name" value="p-type_atpase"/>
    <property type="match status" value="1"/>
</dbReference>
<organism evidence="14 15">
    <name type="scientific">Tieghemiomyces parasiticus</name>
    <dbReference type="NCBI Taxonomy" id="78921"/>
    <lineage>
        <taxon>Eukaryota</taxon>
        <taxon>Fungi</taxon>
        <taxon>Fungi incertae sedis</taxon>
        <taxon>Zoopagomycota</taxon>
        <taxon>Kickxellomycotina</taxon>
        <taxon>Dimargaritomycetes</taxon>
        <taxon>Dimargaritales</taxon>
        <taxon>Dimargaritaceae</taxon>
        <taxon>Tieghemiomyces</taxon>
    </lineage>
</organism>
<evidence type="ECO:0000259" key="13">
    <source>
        <dbReference type="Pfam" id="PF00122"/>
    </source>
</evidence>
<dbReference type="SUPFAM" id="SSF56784">
    <property type="entry name" value="HAD-like"/>
    <property type="match status" value="1"/>
</dbReference>
<proteinExistence type="inferred from homology"/>
<dbReference type="InterPro" id="IPR044492">
    <property type="entry name" value="P_typ_ATPase_HD_dom"/>
</dbReference>
<feature type="transmembrane region" description="Helical" evidence="11">
    <location>
        <begin position="1317"/>
        <end position="1335"/>
    </location>
</feature>
<dbReference type="GO" id="GO:0005524">
    <property type="term" value="F:ATP binding"/>
    <property type="evidence" value="ECO:0007669"/>
    <property type="project" value="UniProtKB-KW"/>
</dbReference>
<dbReference type="Gene3D" id="3.40.1110.10">
    <property type="entry name" value="Calcium-transporting ATPase, cytoplasmic domain N"/>
    <property type="match status" value="2"/>
</dbReference>
<accession>A0A9W8DVL6</accession>
<dbReference type="PANTHER" id="PTHR45630:SF11">
    <property type="entry name" value="CATION-TRANSPORTING P-TYPE ATPASE N-TERMINAL DOMAIN-CONTAINING PROTEIN"/>
    <property type="match status" value="1"/>
</dbReference>
<feature type="transmembrane region" description="Helical" evidence="11">
    <location>
        <begin position="448"/>
        <end position="466"/>
    </location>
</feature>
<evidence type="ECO:0000256" key="9">
    <source>
        <dbReference type="ARBA" id="ARBA00022989"/>
    </source>
</evidence>
<feature type="transmembrane region" description="Helical" evidence="11">
    <location>
        <begin position="283"/>
        <end position="306"/>
    </location>
</feature>
<feature type="transmembrane region" description="Helical" evidence="11">
    <location>
        <begin position="1234"/>
        <end position="1256"/>
    </location>
</feature>
<feature type="domain" description="P-type ATPase A" evidence="13">
    <location>
        <begin position="504"/>
        <end position="622"/>
    </location>
</feature>
<keyword evidence="9 11" id="KW-1133">Transmembrane helix</keyword>
<dbReference type="NCBIfam" id="TIGR01494">
    <property type="entry name" value="ATPase_P-type"/>
    <property type="match status" value="1"/>
</dbReference>
<comment type="caution">
    <text evidence="14">The sequence shown here is derived from an EMBL/GenBank/DDBJ whole genome shotgun (WGS) entry which is preliminary data.</text>
</comment>
<feature type="transmembrane region" description="Helical" evidence="11">
    <location>
        <begin position="665"/>
        <end position="688"/>
    </location>
</feature>
<evidence type="ECO:0000256" key="3">
    <source>
        <dbReference type="ARBA" id="ARBA00022692"/>
    </source>
</evidence>